<evidence type="ECO:0000256" key="1">
    <source>
        <dbReference type="ARBA" id="ARBA00022741"/>
    </source>
</evidence>
<keyword evidence="6" id="KW-1185">Reference proteome</keyword>
<dbReference type="PANTHER" id="PTHR43309:SF5">
    <property type="entry name" value="5-OXOPROLINASE SUBUNIT C"/>
    <property type="match status" value="1"/>
</dbReference>
<keyword evidence="2 5" id="KW-0378">Hydrolase</keyword>
<dbReference type="RefSeq" id="WP_088560972.1">
    <property type="nucleotide sequence ID" value="NZ_FYEH01000005.1"/>
</dbReference>
<dbReference type="OrthoDB" id="9768696at2"/>
<dbReference type="GO" id="GO:0005524">
    <property type="term" value="F:ATP binding"/>
    <property type="evidence" value="ECO:0007669"/>
    <property type="project" value="UniProtKB-KW"/>
</dbReference>
<dbReference type="EMBL" id="FYEH01000005">
    <property type="protein sequence ID" value="SNB65903.1"/>
    <property type="molecule type" value="Genomic_DNA"/>
</dbReference>
<dbReference type="InterPro" id="IPR029000">
    <property type="entry name" value="Cyclophilin-like_dom_sf"/>
</dbReference>
<dbReference type="InterPro" id="IPR003778">
    <property type="entry name" value="CT_A_B"/>
</dbReference>
<keyword evidence="1" id="KW-0547">Nucleotide-binding</keyword>
<dbReference type="NCBIfam" id="TIGR00724">
    <property type="entry name" value="urea_amlyse_rel"/>
    <property type="match status" value="1"/>
</dbReference>
<protein>
    <submittedName>
        <fullName evidence="5">Allophanate hydrolase</fullName>
    </submittedName>
</protein>
<name>A0A212R1L9_9PROT</name>
<sequence length="320" mass="33727">MAAALSVIRSGPLMSIQDRGRYGYRSYGVSRSGPVDRDSHVIANALVGNDATAAAIEFALVGGSIRVDEDVLIAVTGGDCKVEIDEKPVLPWQSHILRAGQTLTIGLLQGAVWGYLAVSGGIANAPVLGSRSTHVRTGLGGLNGKALAAGDILPLARSRTPLEPLILTQPYVRRPGPVDVVPGPQDDYFDTEAWKLFLTQPFQTTASRDRMGMVLSGPRLQAFKGHDIVSDATVTGSIQVPGSGKPIVLTADGQTTGGYPKIATVASSDLARLAQMPNGSTFTFRAISADAAEEALIYAQERLEAIIAGRRRPDDKGSRD</sequence>
<keyword evidence="3" id="KW-0067">ATP-binding</keyword>
<evidence type="ECO:0000313" key="6">
    <source>
        <dbReference type="Proteomes" id="UP000197065"/>
    </source>
</evidence>
<dbReference type="Proteomes" id="UP000197065">
    <property type="component" value="Unassembled WGS sequence"/>
</dbReference>
<evidence type="ECO:0000256" key="3">
    <source>
        <dbReference type="ARBA" id="ARBA00022840"/>
    </source>
</evidence>
<dbReference type="InterPro" id="IPR052708">
    <property type="entry name" value="PxpC"/>
</dbReference>
<evidence type="ECO:0000256" key="2">
    <source>
        <dbReference type="ARBA" id="ARBA00022801"/>
    </source>
</evidence>
<accession>A0A212R1L9</accession>
<reference evidence="5 6" key="1">
    <citation type="submission" date="2017-06" db="EMBL/GenBank/DDBJ databases">
        <authorList>
            <person name="Kim H.J."/>
            <person name="Triplett B.A."/>
        </authorList>
    </citation>
    <scope>NUCLEOTIDE SEQUENCE [LARGE SCALE GENOMIC DNA]</scope>
    <source>
        <strain evidence="5 6">B29T1</strain>
    </source>
</reference>
<dbReference type="GO" id="GO:0016787">
    <property type="term" value="F:hydrolase activity"/>
    <property type="evidence" value="ECO:0007669"/>
    <property type="project" value="UniProtKB-KW"/>
</dbReference>
<evidence type="ECO:0000313" key="5">
    <source>
        <dbReference type="EMBL" id="SNB65903.1"/>
    </source>
</evidence>
<dbReference type="AlphaFoldDB" id="A0A212R1L9"/>
<dbReference type="SMART" id="SM00797">
    <property type="entry name" value="AHS2"/>
    <property type="match status" value="1"/>
</dbReference>
<feature type="domain" description="Carboxyltransferase" evidence="4">
    <location>
        <begin position="26"/>
        <end position="303"/>
    </location>
</feature>
<organism evidence="5 6">
    <name type="scientific">Arboricoccus pini</name>
    <dbReference type="NCBI Taxonomy" id="1963835"/>
    <lineage>
        <taxon>Bacteria</taxon>
        <taxon>Pseudomonadati</taxon>
        <taxon>Pseudomonadota</taxon>
        <taxon>Alphaproteobacteria</taxon>
        <taxon>Geminicoccales</taxon>
        <taxon>Geminicoccaceae</taxon>
        <taxon>Arboricoccus</taxon>
    </lineage>
</organism>
<dbReference type="SUPFAM" id="SSF50891">
    <property type="entry name" value="Cyclophilin-like"/>
    <property type="match status" value="1"/>
</dbReference>
<proteinExistence type="predicted"/>
<gene>
    <name evidence="5" type="ORF">SAMN07250955_1056</name>
</gene>
<dbReference type="PANTHER" id="PTHR43309">
    <property type="entry name" value="5-OXOPROLINASE SUBUNIT C"/>
    <property type="match status" value="1"/>
</dbReference>
<dbReference type="Pfam" id="PF02626">
    <property type="entry name" value="CT_A_B"/>
    <property type="match status" value="1"/>
</dbReference>
<evidence type="ECO:0000259" key="4">
    <source>
        <dbReference type="SMART" id="SM00797"/>
    </source>
</evidence>
<dbReference type="Gene3D" id="2.40.100.10">
    <property type="entry name" value="Cyclophilin-like"/>
    <property type="match status" value="1"/>
</dbReference>